<feature type="region of interest" description="Disordered" evidence="1">
    <location>
        <begin position="1"/>
        <end position="20"/>
    </location>
</feature>
<dbReference type="AlphaFoldDB" id="L5KMZ1"/>
<evidence type="ECO:0000256" key="1">
    <source>
        <dbReference type="SAM" id="MobiDB-lite"/>
    </source>
</evidence>
<keyword evidence="3" id="KW-1185">Reference proteome</keyword>
<proteinExistence type="predicted"/>
<dbReference type="InParanoid" id="L5KMZ1"/>
<feature type="region of interest" description="Disordered" evidence="1">
    <location>
        <begin position="113"/>
        <end position="139"/>
    </location>
</feature>
<accession>L5KMZ1</accession>
<evidence type="ECO:0000313" key="3">
    <source>
        <dbReference type="Proteomes" id="UP000010552"/>
    </source>
</evidence>
<gene>
    <name evidence="2" type="ORF">PAL_GLEAN10002303</name>
</gene>
<sequence length="139" mass="15221">MLLRPVVLSPESQASTPRHGERLWGVRAPETGSCLDVARGGRLWWDAQWAQRPRQKPRHTCGPRSDVPVTTCERHAAEGEGGPWGWEASVLVKGYLAGVRHSVPHTRRGLGCVRRGEGGSEQDGPQLRVSGCFPQPTGR</sequence>
<name>L5KMZ1_PTEAL</name>
<organism evidence="2 3">
    <name type="scientific">Pteropus alecto</name>
    <name type="common">Black flying fox</name>
    <dbReference type="NCBI Taxonomy" id="9402"/>
    <lineage>
        <taxon>Eukaryota</taxon>
        <taxon>Metazoa</taxon>
        <taxon>Chordata</taxon>
        <taxon>Craniata</taxon>
        <taxon>Vertebrata</taxon>
        <taxon>Euteleostomi</taxon>
        <taxon>Mammalia</taxon>
        <taxon>Eutheria</taxon>
        <taxon>Laurasiatheria</taxon>
        <taxon>Chiroptera</taxon>
        <taxon>Yinpterochiroptera</taxon>
        <taxon>Pteropodoidea</taxon>
        <taxon>Pteropodidae</taxon>
        <taxon>Pteropodinae</taxon>
        <taxon>Pteropus</taxon>
    </lineage>
</organism>
<protein>
    <submittedName>
        <fullName evidence="2">Uncharacterized protein</fullName>
    </submittedName>
</protein>
<reference evidence="3" key="1">
    <citation type="journal article" date="2013" name="Science">
        <title>Comparative analysis of bat genomes provides insight into the evolution of flight and immunity.</title>
        <authorList>
            <person name="Zhang G."/>
            <person name="Cowled C."/>
            <person name="Shi Z."/>
            <person name="Huang Z."/>
            <person name="Bishop-Lilly K.A."/>
            <person name="Fang X."/>
            <person name="Wynne J.W."/>
            <person name="Xiong Z."/>
            <person name="Baker M.L."/>
            <person name="Zhao W."/>
            <person name="Tachedjian M."/>
            <person name="Zhu Y."/>
            <person name="Zhou P."/>
            <person name="Jiang X."/>
            <person name="Ng J."/>
            <person name="Yang L."/>
            <person name="Wu L."/>
            <person name="Xiao J."/>
            <person name="Feng Y."/>
            <person name="Chen Y."/>
            <person name="Sun X."/>
            <person name="Zhang Y."/>
            <person name="Marsh G.A."/>
            <person name="Crameri G."/>
            <person name="Broder C.C."/>
            <person name="Frey K.G."/>
            <person name="Wang L.F."/>
            <person name="Wang J."/>
        </authorList>
    </citation>
    <scope>NUCLEOTIDE SEQUENCE [LARGE SCALE GENOMIC DNA]</scope>
</reference>
<dbReference type="Proteomes" id="UP000010552">
    <property type="component" value="Unassembled WGS sequence"/>
</dbReference>
<evidence type="ECO:0000313" key="2">
    <source>
        <dbReference type="EMBL" id="ELK13054.1"/>
    </source>
</evidence>
<dbReference type="EMBL" id="KB030634">
    <property type="protein sequence ID" value="ELK13054.1"/>
    <property type="molecule type" value="Genomic_DNA"/>
</dbReference>